<dbReference type="InterPro" id="IPR052820">
    <property type="entry name" value="PhiA_domain"/>
</dbReference>
<dbReference type="PANTHER" id="PTHR42047:SF1">
    <property type="entry name" value="PROTEIN, PUTATIVE (AFU_ORTHOLOGUE AFUA_6G03560)-RELATED"/>
    <property type="match status" value="1"/>
</dbReference>
<comment type="caution">
    <text evidence="2">The sequence shown here is derived from an EMBL/GenBank/DDBJ whole genome shotgun (WGS) entry which is preliminary data.</text>
</comment>
<evidence type="ECO:0000313" key="3">
    <source>
        <dbReference type="Proteomes" id="UP000319257"/>
    </source>
</evidence>
<reference evidence="2 3" key="1">
    <citation type="submission" date="2019-06" db="EMBL/GenBank/DDBJ databases">
        <title>Draft genome sequence of the filamentous fungus Phialemoniopsis curvata isolated from diesel fuel.</title>
        <authorList>
            <person name="Varaljay V.A."/>
            <person name="Lyon W.J."/>
            <person name="Crouch A.L."/>
            <person name="Drake C.E."/>
            <person name="Hollomon J.M."/>
            <person name="Nadeau L.J."/>
            <person name="Nunn H.S."/>
            <person name="Stevenson B.S."/>
            <person name="Bojanowski C.L."/>
            <person name="Crookes-Goodson W.J."/>
        </authorList>
    </citation>
    <scope>NUCLEOTIDE SEQUENCE [LARGE SCALE GENOMIC DNA]</scope>
    <source>
        <strain evidence="2 3">D216</strain>
    </source>
</reference>
<evidence type="ECO:0008006" key="4">
    <source>
        <dbReference type="Google" id="ProtNLM"/>
    </source>
</evidence>
<dbReference type="OrthoDB" id="4093325at2759"/>
<feature type="chain" id="PRO_5021269766" description="Cell wall protein PhiA" evidence="1">
    <location>
        <begin position="18"/>
        <end position="187"/>
    </location>
</feature>
<organism evidence="2 3">
    <name type="scientific">Thyridium curvatum</name>
    <dbReference type="NCBI Taxonomy" id="1093900"/>
    <lineage>
        <taxon>Eukaryota</taxon>
        <taxon>Fungi</taxon>
        <taxon>Dikarya</taxon>
        <taxon>Ascomycota</taxon>
        <taxon>Pezizomycotina</taxon>
        <taxon>Sordariomycetes</taxon>
        <taxon>Sordariomycetidae</taxon>
        <taxon>Thyridiales</taxon>
        <taxon>Thyridiaceae</taxon>
        <taxon>Thyridium</taxon>
    </lineage>
</organism>
<dbReference type="AlphaFoldDB" id="A0A507AJ78"/>
<protein>
    <recommendedName>
        <fullName evidence="4">Cell wall protein PhiA</fullName>
    </recommendedName>
</protein>
<keyword evidence="3" id="KW-1185">Reference proteome</keyword>
<dbReference type="RefSeq" id="XP_030988528.1">
    <property type="nucleotide sequence ID" value="XM_031136489.1"/>
</dbReference>
<feature type="signal peptide" evidence="1">
    <location>
        <begin position="1"/>
        <end position="17"/>
    </location>
</feature>
<proteinExistence type="predicted"/>
<gene>
    <name evidence="2" type="ORF">E0L32_002313</name>
</gene>
<dbReference type="PANTHER" id="PTHR42047">
    <property type="entry name" value="PROTEIN, PUTATIVE (AFU_ORTHOLOGUE AFUA_6G03560)-RELATED"/>
    <property type="match status" value="1"/>
</dbReference>
<name>A0A507AJ78_9PEZI</name>
<dbReference type="Proteomes" id="UP000319257">
    <property type="component" value="Unassembled WGS sequence"/>
</dbReference>
<sequence length="187" mass="19340">MHFTTFIASVLAGSASAAVVRQAQPPPPPADGTPFNLIALRSASDIHFTHFGATHSGIFLGLKEQAASCDKGPATEATFYLEDGNMFLYAASATPQQLYVDTVLGGRVAYTTGAQPTPPGGERGPWKLDEAGDLSFNGNDLLACPQGTDGAWAVYAGEGQGEGCLGFSARAAPVQDPNGCLYSSNRA</sequence>
<dbReference type="EMBL" id="SKBQ01000009">
    <property type="protein sequence ID" value="TPX06817.1"/>
    <property type="molecule type" value="Genomic_DNA"/>
</dbReference>
<dbReference type="InParanoid" id="A0A507AJ78"/>
<keyword evidence="1" id="KW-0732">Signal</keyword>
<accession>A0A507AJ78</accession>
<evidence type="ECO:0000256" key="1">
    <source>
        <dbReference type="SAM" id="SignalP"/>
    </source>
</evidence>
<dbReference type="GeneID" id="41969760"/>
<evidence type="ECO:0000313" key="2">
    <source>
        <dbReference type="EMBL" id="TPX06817.1"/>
    </source>
</evidence>